<keyword evidence="8" id="KW-0326">Glycosidase</keyword>
<dbReference type="PANTHER" id="PTHR33753:SF1">
    <property type="entry name" value="ENDO-BETA-1,4-GLUCANASE CELB"/>
    <property type="match status" value="1"/>
</dbReference>
<evidence type="ECO:0000256" key="5">
    <source>
        <dbReference type="ARBA" id="ARBA00023001"/>
    </source>
</evidence>
<dbReference type="InterPro" id="IPR037019">
    <property type="entry name" value="Glyco_hydro_7_sf"/>
</dbReference>
<feature type="compositionally biased region" description="Basic residues" evidence="10">
    <location>
        <begin position="385"/>
        <end position="403"/>
    </location>
</feature>
<organism evidence="11">
    <name type="scientific">Rhizochromulina marina</name>
    <dbReference type="NCBI Taxonomy" id="1034831"/>
    <lineage>
        <taxon>Eukaryota</taxon>
        <taxon>Sar</taxon>
        <taxon>Stramenopiles</taxon>
        <taxon>Ochrophyta</taxon>
        <taxon>Dictyochophyceae</taxon>
        <taxon>Rhizochromulinales</taxon>
        <taxon>Rhizochromulina</taxon>
    </lineage>
</organism>
<dbReference type="PRINTS" id="PR00734">
    <property type="entry name" value="GLHYDRLASE7"/>
</dbReference>
<dbReference type="EMBL" id="HBHJ01002333">
    <property type="protein sequence ID" value="CAD9662732.1"/>
    <property type="molecule type" value="Transcribed_RNA"/>
</dbReference>
<evidence type="ECO:0000256" key="3">
    <source>
        <dbReference type="ARBA" id="ARBA00012601"/>
    </source>
</evidence>
<evidence type="ECO:0000313" key="11">
    <source>
        <dbReference type="EMBL" id="CAD9662732.1"/>
    </source>
</evidence>
<dbReference type="InterPro" id="IPR001722">
    <property type="entry name" value="Glyco_hydro_7"/>
</dbReference>
<dbReference type="AlphaFoldDB" id="A0A7S2R799"/>
<keyword evidence="7" id="KW-0119">Carbohydrate metabolism</keyword>
<name>A0A7S2R799_9STRA</name>
<comment type="catalytic activity">
    <reaction evidence="1">
        <text>Endohydrolysis of (1-&gt;4)-beta-D-glucosidic linkages in cellulose, lichenin and cereal beta-D-glucans.</text>
        <dbReference type="EC" id="3.2.1.4"/>
    </reaction>
</comment>
<comment type="similarity">
    <text evidence="2">Belongs to the glycosyl hydrolase 7 (cellulase C) family.</text>
</comment>
<dbReference type="PANTHER" id="PTHR33753">
    <property type="entry name" value="1,4-BETA-D-GLUCAN CELLOBIOHYDROLASE B"/>
    <property type="match status" value="1"/>
</dbReference>
<keyword evidence="9" id="KW-0624">Polysaccharide degradation</keyword>
<feature type="region of interest" description="Disordered" evidence="10">
    <location>
        <begin position="382"/>
        <end position="403"/>
    </location>
</feature>
<dbReference type="InterPro" id="IPR013320">
    <property type="entry name" value="ConA-like_dom_sf"/>
</dbReference>
<protein>
    <recommendedName>
        <fullName evidence="3">cellulase</fullName>
        <ecNumber evidence="3">3.2.1.4</ecNumber>
    </recommendedName>
</protein>
<evidence type="ECO:0000256" key="4">
    <source>
        <dbReference type="ARBA" id="ARBA00022801"/>
    </source>
</evidence>
<dbReference type="GO" id="GO:0030245">
    <property type="term" value="P:cellulose catabolic process"/>
    <property type="evidence" value="ECO:0007669"/>
    <property type="project" value="UniProtKB-KW"/>
</dbReference>
<evidence type="ECO:0000256" key="9">
    <source>
        <dbReference type="ARBA" id="ARBA00023326"/>
    </source>
</evidence>
<keyword evidence="4" id="KW-0378">Hydrolase</keyword>
<evidence type="ECO:0000256" key="10">
    <source>
        <dbReference type="SAM" id="MobiDB-lite"/>
    </source>
</evidence>
<dbReference type="GO" id="GO:0008810">
    <property type="term" value="F:cellulase activity"/>
    <property type="evidence" value="ECO:0007669"/>
    <property type="project" value="UniProtKB-EC"/>
</dbReference>
<keyword evidence="6" id="KW-0325">Glycoprotein</keyword>
<evidence type="ECO:0000256" key="1">
    <source>
        <dbReference type="ARBA" id="ARBA00000966"/>
    </source>
</evidence>
<proteinExistence type="inferred from homology"/>
<gene>
    <name evidence="11" type="ORF">RMAR1173_LOCUS1486</name>
</gene>
<dbReference type="SUPFAM" id="SSF49899">
    <property type="entry name" value="Concanavalin A-like lectins/glucanases"/>
    <property type="match status" value="1"/>
</dbReference>
<dbReference type="EC" id="3.2.1.4" evidence="3"/>
<accession>A0A7S2R799</accession>
<evidence type="ECO:0000256" key="8">
    <source>
        <dbReference type="ARBA" id="ARBA00023295"/>
    </source>
</evidence>
<sequence length="403" mass="42923">MDDYADCCTLCAATGDCVYFTHNQYDEWGNNIATCYLKTACNSLAYCGSDCVTGQPASSDDYDAEAPTPSPVVRNDDWDDDQECVNGIAVGSLQITQDGIAHTYYALQSGANDGTAQASGTEIRLQHGPRVFLASACSSTFSPDIFQAFDLRGKTLGFTVDVSSVSCGCNAALYAVHMPAYDSSNSPTSTSSGDYYCDASAVSGVYCPEMDIMEANTGVLQSTAHSCTLSSGNYYSYCDSAGTGNSTRDVGSDNYQEGSSTGIDSSQEFQVLISFFTDEQLLSPGAGSAGTSSASSSNGNVSLVETVLTQPSTGAELVLENADSAYLSAMSLESMVLTFSHWGDSASNMAWLDNPPCSMEENCDTSGEVIWSDFHLRSAEAAAEKRRRRRRRARRPRRGGHEP</sequence>
<keyword evidence="5" id="KW-0136">Cellulose degradation</keyword>
<evidence type="ECO:0000256" key="7">
    <source>
        <dbReference type="ARBA" id="ARBA00023277"/>
    </source>
</evidence>
<dbReference type="Pfam" id="PF00840">
    <property type="entry name" value="Glyco_hydro_7"/>
    <property type="match status" value="1"/>
</dbReference>
<reference evidence="11" key="1">
    <citation type="submission" date="2021-01" db="EMBL/GenBank/DDBJ databases">
        <authorList>
            <person name="Corre E."/>
            <person name="Pelletier E."/>
            <person name="Niang G."/>
            <person name="Scheremetjew M."/>
            <person name="Finn R."/>
            <person name="Kale V."/>
            <person name="Holt S."/>
            <person name="Cochrane G."/>
            <person name="Meng A."/>
            <person name="Brown T."/>
            <person name="Cohen L."/>
        </authorList>
    </citation>
    <scope>NUCLEOTIDE SEQUENCE</scope>
    <source>
        <strain evidence="11">CCMP1243</strain>
    </source>
</reference>
<evidence type="ECO:0000256" key="6">
    <source>
        <dbReference type="ARBA" id="ARBA00023180"/>
    </source>
</evidence>
<evidence type="ECO:0000256" key="2">
    <source>
        <dbReference type="ARBA" id="ARBA00006044"/>
    </source>
</evidence>
<dbReference type="Gene3D" id="2.70.100.10">
    <property type="entry name" value="Glycoside hydrolase, family 7, domain"/>
    <property type="match status" value="1"/>
</dbReference>